<keyword evidence="1" id="KW-0479">Metal-binding</keyword>
<dbReference type="PANTHER" id="PTHR42988">
    <property type="entry name" value="PHOSPHOHYDROLASE"/>
    <property type="match status" value="1"/>
</dbReference>
<protein>
    <submittedName>
        <fullName evidence="6">Metallophosphoesterase</fullName>
    </submittedName>
</protein>
<gene>
    <name evidence="6" type="ORF">EF806_03275</name>
</gene>
<dbReference type="Pfam" id="PF00149">
    <property type="entry name" value="Metallophos"/>
    <property type="match status" value="1"/>
</dbReference>
<dbReference type="CDD" id="cd07400">
    <property type="entry name" value="MPP_1"/>
    <property type="match status" value="1"/>
</dbReference>
<evidence type="ECO:0000256" key="2">
    <source>
        <dbReference type="ARBA" id="ARBA00022801"/>
    </source>
</evidence>
<keyword evidence="2" id="KW-0378">Hydrolase</keyword>
<dbReference type="SUPFAM" id="SSF56300">
    <property type="entry name" value="Metallo-dependent phosphatases"/>
    <property type="match status" value="1"/>
</dbReference>
<keyword evidence="3" id="KW-0408">Iron</keyword>
<dbReference type="InterPro" id="IPR050884">
    <property type="entry name" value="CNP_phosphodiesterase-III"/>
</dbReference>
<proteinExistence type="inferred from homology"/>
<dbReference type="InterPro" id="IPR029052">
    <property type="entry name" value="Metallo-depent_PP-like"/>
</dbReference>
<dbReference type="InterPro" id="IPR004843">
    <property type="entry name" value="Calcineurin-like_PHP"/>
</dbReference>
<sequence length="247" mass="28602">MPIKIIHLSDIHIASPYFIPDMYDDVVREINDIEPDIVVITGDLTNEGRLSEYEEASRYIKKIKCKNMVILPGNHDTRNAGYLLFEEYFGERIKTLRYKNITVVGVDSSEPDIDDGHIGRDKYPYIIDSFNQNKDDFKIFALHHHVIPVPLCGRERNVPTDAGDLLDVLDRLKIDMILCGHRHVPWLWNLNDMIVLNAGTASTSRTKGKISQSYNYIEIDDFLKIYRISSNGEKYILLNRKIYKDEL</sequence>
<reference evidence="6 7" key="1">
    <citation type="journal article" date="2019" name="Nat. Microbiol.">
        <title>Wide diversity of methane and short-chain alkane metabolisms in uncultured archaea.</title>
        <authorList>
            <person name="Borrel G."/>
            <person name="Adam P.S."/>
            <person name="McKay L.J."/>
            <person name="Chen L.X."/>
            <person name="Sierra-Garcia I.N."/>
            <person name="Sieber C.M."/>
            <person name="Letourneur Q."/>
            <person name="Ghozlane A."/>
            <person name="Andersen G.L."/>
            <person name="Li W.J."/>
            <person name="Hallam S.J."/>
            <person name="Muyzer G."/>
            <person name="de Oliveira V.M."/>
            <person name="Inskeep W.P."/>
            <person name="Banfield J.F."/>
            <person name="Gribaldo S."/>
        </authorList>
    </citation>
    <scope>NUCLEOTIDE SEQUENCE [LARGE SCALE GENOMIC DNA]</scope>
    <source>
        <strain evidence="6">NM1a</strain>
    </source>
</reference>
<dbReference type="GO" id="GO:0046872">
    <property type="term" value="F:metal ion binding"/>
    <property type="evidence" value="ECO:0007669"/>
    <property type="project" value="UniProtKB-KW"/>
</dbReference>
<evidence type="ECO:0000256" key="3">
    <source>
        <dbReference type="ARBA" id="ARBA00023004"/>
    </source>
</evidence>
<dbReference type="Gene3D" id="3.60.21.10">
    <property type="match status" value="1"/>
</dbReference>
<evidence type="ECO:0000256" key="1">
    <source>
        <dbReference type="ARBA" id="ARBA00022723"/>
    </source>
</evidence>
<comment type="similarity">
    <text evidence="4">Belongs to the cyclic nucleotide phosphodiesterase class-III family.</text>
</comment>
<dbReference type="GO" id="GO:0016787">
    <property type="term" value="F:hydrolase activity"/>
    <property type="evidence" value="ECO:0007669"/>
    <property type="project" value="UniProtKB-KW"/>
</dbReference>
<dbReference type="AlphaFoldDB" id="A0A520KT24"/>
<evidence type="ECO:0000256" key="4">
    <source>
        <dbReference type="ARBA" id="ARBA00025742"/>
    </source>
</evidence>
<name>A0A520KT24_METT2</name>
<organism evidence="6 7">
    <name type="scientific">Methanoliparum thermophilum</name>
    <dbReference type="NCBI Taxonomy" id="2491083"/>
    <lineage>
        <taxon>Archaea</taxon>
        <taxon>Methanobacteriati</taxon>
        <taxon>Methanobacteriota</taxon>
        <taxon>Candidatus Methanoliparia</taxon>
        <taxon>Candidatus Methanoliparales</taxon>
        <taxon>Candidatus Methanoliparaceae</taxon>
        <taxon>Candidatus Methanoliparum</taxon>
    </lineage>
</organism>
<evidence type="ECO:0000313" key="7">
    <source>
        <dbReference type="Proteomes" id="UP000317158"/>
    </source>
</evidence>
<evidence type="ECO:0000259" key="5">
    <source>
        <dbReference type="Pfam" id="PF00149"/>
    </source>
</evidence>
<dbReference type="Proteomes" id="UP000317158">
    <property type="component" value="Unassembled WGS sequence"/>
</dbReference>
<comment type="caution">
    <text evidence="6">The sequence shown here is derived from an EMBL/GenBank/DDBJ whole genome shotgun (WGS) entry which is preliminary data.</text>
</comment>
<dbReference type="PANTHER" id="PTHR42988:SF2">
    <property type="entry name" value="CYCLIC NUCLEOTIDE PHOSPHODIESTERASE CBUA0032-RELATED"/>
    <property type="match status" value="1"/>
</dbReference>
<evidence type="ECO:0000313" key="6">
    <source>
        <dbReference type="EMBL" id="RZN65077.1"/>
    </source>
</evidence>
<feature type="domain" description="Calcineurin-like phosphoesterase" evidence="5">
    <location>
        <begin position="3"/>
        <end position="185"/>
    </location>
</feature>
<accession>A0A520KT24</accession>
<dbReference type="EMBL" id="RXIF01000004">
    <property type="protein sequence ID" value="RZN65077.1"/>
    <property type="molecule type" value="Genomic_DNA"/>
</dbReference>